<dbReference type="Pfam" id="PF16984">
    <property type="entry name" value="Grp7_allergen"/>
    <property type="match status" value="1"/>
</dbReference>
<dbReference type="InterPro" id="IPR020234">
    <property type="entry name" value="Mite_allergen_group-7"/>
</dbReference>
<gene>
    <name evidence="1" type="primary">AVEN_12612_1</name>
    <name evidence="1" type="ORF">CDAR_33131</name>
</gene>
<protein>
    <submittedName>
        <fullName evidence="1">Uncharacterized protein</fullName>
    </submittedName>
</protein>
<name>A0AAV4SIJ8_9ARAC</name>
<reference evidence="1 2" key="1">
    <citation type="submission" date="2021-06" db="EMBL/GenBank/DDBJ databases">
        <title>Caerostris darwini draft genome.</title>
        <authorList>
            <person name="Kono N."/>
            <person name="Arakawa K."/>
        </authorList>
    </citation>
    <scope>NUCLEOTIDE SEQUENCE [LARGE SCALE GENOMIC DNA]</scope>
</reference>
<comment type="caution">
    <text evidence="1">The sequence shown here is derived from an EMBL/GenBank/DDBJ whole genome shotgun (WGS) entry which is preliminary data.</text>
</comment>
<proteinExistence type="predicted"/>
<evidence type="ECO:0000313" key="1">
    <source>
        <dbReference type="EMBL" id="GIY34243.1"/>
    </source>
</evidence>
<dbReference type="EMBL" id="BPLQ01008042">
    <property type="protein sequence ID" value="GIY34243.1"/>
    <property type="molecule type" value="Genomic_DNA"/>
</dbReference>
<dbReference type="Proteomes" id="UP001054837">
    <property type="component" value="Unassembled WGS sequence"/>
</dbReference>
<dbReference type="InterPro" id="IPR038602">
    <property type="entry name" value="Mite_allergen_7_sf"/>
</dbReference>
<sequence length="220" mass="25750">MTSSESKKQIRKFPFQTVDELSRKRTERGILFIDEVIDILAQNPAFDPYPVQNVEFNFQRIVLFLNVTLDVQLFDGCLEGLETLYRHGYCTSREEKGRVYFHAVLSSGPLNLKFKDSGKDGTLHKLYIKNLSDLEVNLEGFWPFTNSFNLISNKMVNYFKDLISREIENRLEDYIKLNIKNFKFPNELLLEYRQSVPTTSAFRSTENIIEESDFEDSDLD</sequence>
<organism evidence="1 2">
    <name type="scientific">Caerostris darwini</name>
    <dbReference type="NCBI Taxonomy" id="1538125"/>
    <lineage>
        <taxon>Eukaryota</taxon>
        <taxon>Metazoa</taxon>
        <taxon>Ecdysozoa</taxon>
        <taxon>Arthropoda</taxon>
        <taxon>Chelicerata</taxon>
        <taxon>Arachnida</taxon>
        <taxon>Araneae</taxon>
        <taxon>Araneomorphae</taxon>
        <taxon>Entelegynae</taxon>
        <taxon>Araneoidea</taxon>
        <taxon>Araneidae</taxon>
        <taxon>Caerostris</taxon>
    </lineage>
</organism>
<accession>A0AAV4SIJ8</accession>
<evidence type="ECO:0000313" key="2">
    <source>
        <dbReference type="Proteomes" id="UP001054837"/>
    </source>
</evidence>
<dbReference type="AlphaFoldDB" id="A0AAV4SIJ8"/>
<dbReference type="Gene3D" id="3.15.10.50">
    <property type="match status" value="2"/>
</dbReference>
<keyword evidence="2" id="KW-1185">Reference proteome</keyword>